<evidence type="ECO:0000256" key="2">
    <source>
        <dbReference type="ARBA" id="ARBA00023027"/>
    </source>
</evidence>
<protein>
    <recommendedName>
        <fullName evidence="3">Aldehyde dehydrogenase domain-containing protein</fullName>
    </recommendedName>
</protein>
<dbReference type="Pfam" id="PF00171">
    <property type="entry name" value="Aldedh"/>
    <property type="match status" value="1"/>
</dbReference>
<name>A0AAD4BSA2_BOLED</name>
<feature type="domain" description="Aldehyde dehydrogenase" evidence="3">
    <location>
        <begin position="74"/>
        <end position="116"/>
    </location>
</feature>
<dbReference type="InterPro" id="IPR016162">
    <property type="entry name" value="Ald_DH_N"/>
</dbReference>
<dbReference type="Proteomes" id="UP001194468">
    <property type="component" value="Unassembled WGS sequence"/>
</dbReference>
<evidence type="ECO:0000256" key="1">
    <source>
        <dbReference type="ARBA" id="ARBA00009986"/>
    </source>
</evidence>
<dbReference type="GO" id="GO:0006598">
    <property type="term" value="P:polyamine catabolic process"/>
    <property type="evidence" value="ECO:0007669"/>
    <property type="project" value="TreeGrafter"/>
</dbReference>
<comment type="similarity">
    <text evidence="1">Belongs to the aldehyde dehydrogenase family.</text>
</comment>
<accession>A0AAD4BSA2</accession>
<reference evidence="4" key="2">
    <citation type="journal article" date="2020" name="Nat. Commun.">
        <title>Large-scale genome sequencing of mycorrhizal fungi provides insights into the early evolution of symbiotic traits.</title>
        <authorList>
            <person name="Miyauchi S."/>
            <person name="Kiss E."/>
            <person name="Kuo A."/>
            <person name="Drula E."/>
            <person name="Kohler A."/>
            <person name="Sanchez-Garcia M."/>
            <person name="Morin E."/>
            <person name="Andreopoulos B."/>
            <person name="Barry K.W."/>
            <person name="Bonito G."/>
            <person name="Buee M."/>
            <person name="Carver A."/>
            <person name="Chen C."/>
            <person name="Cichocki N."/>
            <person name="Clum A."/>
            <person name="Culley D."/>
            <person name="Crous P.W."/>
            <person name="Fauchery L."/>
            <person name="Girlanda M."/>
            <person name="Hayes R.D."/>
            <person name="Keri Z."/>
            <person name="LaButti K."/>
            <person name="Lipzen A."/>
            <person name="Lombard V."/>
            <person name="Magnuson J."/>
            <person name="Maillard F."/>
            <person name="Murat C."/>
            <person name="Nolan M."/>
            <person name="Ohm R.A."/>
            <person name="Pangilinan J."/>
            <person name="Pereira M.F."/>
            <person name="Perotto S."/>
            <person name="Peter M."/>
            <person name="Pfister S."/>
            <person name="Riley R."/>
            <person name="Sitrit Y."/>
            <person name="Stielow J.B."/>
            <person name="Szollosi G."/>
            <person name="Zifcakova L."/>
            <person name="Stursova M."/>
            <person name="Spatafora J.W."/>
            <person name="Tedersoo L."/>
            <person name="Vaario L.M."/>
            <person name="Yamada A."/>
            <person name="Yan M."/>
            <person name="Wang P."/>
            <person name="Xu J."/>
            <person name="Bruns T."/>
            <person name="Baldrian P."/>
            <person name="Vilgalys R."/>
            <person name="Dunand C."/>
            <person name="Henrissat B."/>
            <person name="Grigoriev I.V."/>
            <person name="Hibbett D."/>
            <person name="Nagy L.G."/>
            <person name="Martin F.M."/>
        </authorList>
    </citation>
    <scope>NUCLEOTIDE SEQUENCE</scope>
    <source>
        <strain evidence="4">BED1</strain>
    </source>
</reference>
<dbReference type="PANTHER" id="PTHR43720">
    <property type="entry name" value="2-AMINOMUCONIC SEMIALDEHYDE DEHYDROGENASE"/>
    <property type="match status" value="1"/>
</dbReference>
<dbReference type="InterPro" id="IPR015590">
    <property type="entry name" value="Aldehyde_DH_dom"/>
</dbReference>
<dbReference type="PANTHER" id="PTHR43720:SF2">
    <property type="entry name" value="2-AMINOMUCONIC SEMIALDEHYDE DEHYDROGENASE"/>
    <property type="match status" value="1"/>
</dbReference>
<reference evidence="4" key="1">
    <citation type="submission" date="2019-10" db="EMBL/GenBank/DDBJ databases">
        <authorList>
            <consortium name="DOE Joint Genome Institute"/>
            <person name="Kuo A."/>
            <person name="Miyauchi S."/>
            <person name="Kiss E."/>
            <person name="Drula E."/>
            <person name="Kohler A."/>
            <person name="Sanchez-Garcia M."/>
            <person name="Andreopoulos B."/>
            <person name="Barry K.W."/>
            <person name="Bonito G."/>
            <person name="Buee M."/>
            <person name="Carver A."/>
            <person name="Chen C."/>
            <person name="Cichocki N."/>
            <person name="Clum A."/>
            <person name="Culley D."/>
            <person name="Crous P.W."/>
            <person name="Fauchery L."/>
            <person name="Girlanda M."/>
            <person name="Hayes R."/>
            <person name="Keri Z."/>
            <person name="LaButti K."/>
            <person name="Lipzen A."/>
            <person name="Lombard V."/>
            <person name="Magnuson J."/>
            <person name="Maillard F."/>
            <person name="Morin E."/>
            <person name="Murat C."/>
            <person name="Nolan M."/>
            <person name="Ohm R."/>
            <person name="Pangilinan J."/>
            <person name="Pereira M."/>
            <person name="Perotto S."/>
            <person name="Peter M."/>
            <person name="Riley R."/>
            <person name="Sitrit Y."/>
            <person name="Stielow B."/>
            <person name="Szollosi G."/>
            <person name="Zifcakova L."/>
            <person name="Stursova M."/>
            <person name="Spatafora J.W."/>
            <person name="Tedersoo L."/>
            <person name="Vaario L.-M."/>
            <person name="Yamada A."/>
            <person name="Yan M."/>
            <person name="Wang P."/>
            <person name="Xu J."/>
            <person name="Bruns T."/>
            <person name="Baldrian P."/>
            <person name="Vilgalys R."/>
            <person name="Henrissat B."/>
            <person name="Grigoriev I.V."/>
            <person name="Hibbett D."/>
            <person name="Nagy L.G."/>
            <person name="Martin F.M."/>
        </authorList>
    </citation>
    <scope>NUCLEOTIDE SEQUENCE</scope>
    <source>
        <strain evidence="4">BED1</strain>
    </source>
</reference>
<keyword evidence="5" id="KW-1185">Reference proteome</keyword>
<keyword evidence="2" id="KW-0520">NAD</keyword>
<dbReference type="EMBL" id="WHUW01000016">
    <property type="protein sequence ID" value="KAF8438491.1"/>
    <property type="molecule type" value="Genomic_DNA"/>
</dbReference>
<gene>
    <name evidence="4" type="ORF">L210DRAFT_949020</name>
</gene>
<dbReference type="SUPFAM" id="SSF53720">
    <property type="entry name" value="ALDH-like"/>
    <property type="match status" value="1"/>
</dbReference>
<evidence type="ECO:0000259" key="3">
    <source>
        <dbReference type="Pfam" id="PF00171"/>
    </source>
</evidence>
<evidence type="ECO:0000313" key="4">
    <source>
        <dbReference type="EMBL" id="KAF8438491.1"/>
    </source>
</evidence>
<evidence type="ECO:0000313" key="5">
    <source>
        <dbReference type="Proteomes" id="UP001194468"/>
    </source>
</evidence>
<sequence length="116" mass="12735">MELAQWQRQGYLHHILSSPIARLMPQPCTFDLDVSTPPLGQFPTFVPARSSAQKYLAASCSLHNVHPRMEFPFPALATGNTIILKPSEFTPLTAIRVCHLINEAGFPPGVVNILTG</sequence>
<dbReference type="AlphaFoldDB" id="A0AAD4BSA2"/>
<comment type="caution">
    <text evidence="4">The sequence shown here is derived from an EMBL/GenBank/DDBJ whole genome shotgun (WGS) entry which is preliminary data.</text>
</comment>
<proteinExistence type="inferred from homology"/>
<dbReference type="GO" id="GO:0004029">
    <property type="term" value="F:aldehyde dehydrogenase (NAD+) activity"/>
    <property type="evidence" value="ECO:0007669"/>
    <property type="project" value="TreeGrafter"/>
</dbReference>
<dbReference type="Gene3D" id="3.40.605.10">
    <property type="entry name" value="Aldehyde Dehydrogenase, Chain A, domain 1"/>
    <property type="match status" value="1"/>
</dbReference>
<organism evidence="4 5">
    <name type="scientific">Boletus edulis BED1</name>
    <dbReference type="NCBI Taxonomy" id="1328754"/>
    <lineage>
        <taxon>Eukaryota</taxon>
        <taxon>Fungi</taxon>
        <taxon>Dikarya</taxon>
        <taxon>Basidiomycota</taxon>
        <taxon>Agaricomycotina</taxon>
        <taxon>Agaricomycetes</taxon>
        <taxon>Agaricomycetidae</taxon>
        <taxon>Boletales</taxon>
        <taxon>Boletineae</taxon>
        <taxon>Boletaceae</taxon>
        <taxon>Boletoideae</taxon>
        <taxon>Boletus</taxon>
    </lineage>
</organism>
<dbReference type="InterPro" id="IPR016161">
    <property type="entry name" value="Ald_DH/histidinol_DH"/>
</dbReference>